<dbReference type="HAMAP" id="MF_00048">
    <property type="entry name" value="UPF0102"/>
    <property type="match status" value="1"/>
</dbReference>
<dbReference type="SUPFAM" id="SSF52980">
    <property type="entry name" value="Restriction endonuclease-like"/>
    <property type="match status" value="1"/>
</dbReference>
<keyword evidence="4" id="KW-1185">Reference proteome</keyword>
<name>A0A852SVU7_9MICO</name>
<dbReference type="GO" id="GO:0004519">
    <property type="term" value="F:endonuclease activity"/>
    <property type="evidence" value="ECO:0007669"/>
    <property type="project" value="UniProtKB-KW"/>
</dbReference>
<dbReference type="EMBL" id="JACCBJ010000001">
    <property type="protein sequence ID" value="NYD73218.1"/>
    <property type="molecule type" value="Genomic_DNA"/>
</dbReference>
<dbReference type="InterPro" id="IPR003509">
    <property type="entry name" value="UPF0102_YraN-like"/>
</dbReference>
<dbReference type="GO" id="GO:0003676">
    <property type="term" value="F:nucleic acid binding"/>
    <property type="evidence" value="ECO:0007669"/>
    <property type="project" value="InterPro"/>
</dbReference>
<dbReference type="NCBIfam" id="NF009150">
    <property type="entry name" value="PRK12497.1-3"/>
    <property type="match status" value="1"/>
</dbReference>
<gene>
    <name evidence="3" type="ORF">BJ963_000737</name>
</gene>
<dbReference type="RefSeq" id="WP_179454709.1">
    <property type="nucleotide sequence ID" value="NZ_BAAAPX010000001.1"/>
</dbReference>
<proteinExistence type="inferred from homology"/>
<dbReference type="Gene3D" id="3.40.1350.10">
    <property type="match status" value="1"/>
</dbReference>
<dbReference type="InterPro" id="IPR011335">
    <property type="entry name" value="Restrct_endonuc-II-like"/>
</dbReference>
<reference evidence="3 4" key="1">
    <citation type="submission" date="2020-07" db="EMBL/GenBank/DDBJ databases">
        <title>Sequencing the genomes of 1000 actinobacteria strains.</title>
        <authorList>
            <person name="Klenk H.-P."/>
        </authorList>
    </citation>
    <scope>NUCLEOTIDE SEQUENCE [LARGE SCALE GENOMIC DNA]</scope>
    <source>
        <strain evidence="3 4">DSM 23871</strain>
    </source>
</reference>
<accession>A0A852SVU7</accession>
<organism evidence="3 4">
    <name type="scientific">Leifsonia soli</name>
    <dbReference type="NCBI Taxonomy" id="582665"/>
    <lineage>
        <taxon>Bacteria</taxon>
        <taxon>Bacillati</taxon>
        <taxon>Actinomycetota</taxon>
        <taxon>Actinomycetes</taxon>
        <taxon>Micrococcales</taxon>
        <taxon>Microbacteriaceae</taxon>
        <taxon>Leifsonia</taxon>
    </lineage>
</organism>
<evidence type="ECO:0000256" key="1">
    <source>
        <dbReference type="ARBA" id="ARBA00006738"/>
    </source>
</evidence>
<comment type="caution">
    <text evidence="3">The sequence shown here is derived from an EMBL/GenBank/DDBJ whole genome shotgun (WGS) entry which is preliminary data.</text>
</comment>
<dbReference type="CDD" id="cd20736">
    <property type="entry name" value="PoNe_Nuclease"/>
    <property type="match status" value="1"/>
</dbReference>
<comment type="similarity">
    <text evidence="1 2">Belongs to the UPF0102 family.</text>
</comment>
<sequence length="118" mass="13168">MAEKDELGRRGEQVAAEWLRGNGYTLIDRNWRCPSGELDLVLRHGTTLVFAEVKTRSSLTFGHPFEAITSRKAARLRRLAAAWCREREPGAVAVRIDAIAVTDAWSDRPVVEHLTGIA</sequence>
<evidence type="ECO:0000256" key="2">
    <source>
        <dbReference type="HAMAP-Rule" id="MF_00048"/>
    </source>
</evidence>
<dbReference type="AlphaFoldDB" id="A0A852SVU7"/>
<evidence type="ECO:0000313" key="4">
    <source>
        <dbReference type="Proteomes" id="UP000589620"/>
    </source>
</evidence>
<keyword evidence="3" id="KW-0378">Hydrolase</keyword>
<protein>
    <recommendedName>
        <fullName evidence="2">UPF0102 protein BJ963_000737</fullName>
    </recommendedName>
</protein>
<keyword evidence="3" id="KW-0540">Nuclease</keyword>
<evidence type="ECO:0000313" key="3">
    <source>
        <dbReference type="EMBL" id="NYD73218.1"/>
    </source>
</evidence>
<dbReference type="Proteomes" id="UP000589620">
    <property type="component" value="Unassembled WGS sequence"/>
</dbReference>
<dbReference type="InterPro" id="IPR011856">
    <property type="entry name" value="tRNA_endonuc-like_dom_sf"/>
</dbReference>
<dbReference type="NCBIfam" id="NF009154">
    <property type="entry name" value="PRK12497.3-3"/>
    <property type="match status" value="1"/>
</dbReference>
<dbReference type="PANTHER" id="PTHR34039:SF1">
    <property type="entry name" value="UPF0102 PROTEIN YRAN"/>
    <property type="match status" value="1"/>
</dbReference>
<dbReference type="Pfam" id="PF02021">
    <property type="entry name" value="UPF0102"/>
    <property type="match status" value="1"/>
</dbReference>
<dbReference type="PANTHER" id="PTHR34039">
    <property type="entry name" value="UPF0102 PROTEIN YRAN"/>
    <property type="match status" value="1"/>
</dbReference>
<keyword evidence="3" id="KW-0255">Endonuclease</keyword>